<evidence type="ECO:0000256" key="3">
    <source>
        <dbReference type="ARBA" id="ARBA00004406"/>
    </source>
</evidence>
<dbReference type="InterPro" id="IPR002401">
    <property type="entry name" value="Cyt_P450_E_grp-I"/>
</dbReference>
<name>A0AAE1CUS2_9GAST</name>
<dbReference type="AlphaFoldDB" id="A0AAE1CUS2"/>
<dbReference type="GO" id="GO:0006805">
    <property type="term" value="P:xenobiotic metabolic process"/>
    <property type="evidence" value="ECO:0007669"/>
    <property type="project" value="TreeGrafter"/>
</dbReference>
<proteinExistence type="inferred from homology"/>
<dbReference type="PRINTS" id="PR00385">
    <property type="entry name" value="P450"/>
</dbReference>
<dbReference type="Gene3D" id="1.10.630.10">
    <property type="entry name" value="Cytochrome P450"/>
    <property type="match status" value="1"/>
</dbReference>
<evidence type="ECO:0000256" key="7">
    <source>
        <dbReference type="ARBA" id="ARBA00022824"/>
    </source>
</evidence>
<dbReference type="InterPro" id="IPR036396">
    <property type="entry name" value="Cyt_P450_sf"/>
</dbReference>
<keyword evidence="6 13" id="KW-0479">Metal-binding</keyword>
<evidence type="ECO:0000256" key="13">
    <source>
        <dbReference type="PIRSR" id="PIRSR602401-1"/>
    </source>
</evidence>
<dbReference type="EMBL" id="JAWDGP010006711">
    <property type="protein sequence ID" value="KAK3736445.1"/>
    <property type="molecule type" value="Genomic_DNA"/>
</dbReference>
<comment type="subcellular location">
    <subcellularLocation>
        <location evidence="3">Endoplasmic reticulum membrane</location>
        <topology evidence="3">Peripheral membrane protein</topology>
    </subcellularLocation>
    <subcellularLocation>
        <location evidence="2">Microsome membrane</location>
        <topology evidence="2">Peripheral membrane protein</topology>
    </subcellularLocation>
</comment>
<evidence type="ECO:0000256" key="10">
    <source>
        <dbReference type="ARBA" id="ARBA00023004"/>
    </source>
</evidence>
<dbReference type="GO" id="GO:0020037">
    <property type="term" value="F:heme binding"/>
    <property type="evidence" value="ECO:0007669"/>
    <property type="project" value="InterPro"/>
</dbReference>
<dbReference type="InterPro" id="IPR050182">
    <property type="entry name" value="Cytochrome_P450_fam2"/>
</dbReference>
<evidence type="ECO:0008006" key="16">
    <source>
        <dbReference type="Google" id="ProtNLM"/>
    </source>
</evidence>
<keyword evidence="15" id="KW-1185">Reference proteome</keyword>
<dbReference type="PANTHER" id="PTHR24300">
    <property type="entry name" value="CYTOCHROME P450 508A4-RELATED"/>
    <property type="match status" value="1"/>
</dbReference>
<keyword evidence="7" id="KW-0256">Endoplasmic reticulum</keyword>
<evidence type="ECO:0000256" key="8">
    <source>
        <dbReference type="ARBA" id="ARBA00022848"/>
    </source>
</evidence>
<feature type="non-terminal residue" evidence="14">
    <location>
        <position position="378"/>
    </location>
</feature>
<gene>
    <name evidence="14" type="ORF">RRG08_030499</name>
</gene>
<accession>A0AAE1CUS2</accession>
<evidence type="ECO:0000256" key="12">
    <source>
        <dbReference type="ARBA" id="ARBA00023136"/>
    </source>
</evidence>
<comment type="caution">
    <text evidence="14">The sequence shown here is derived from an EMBL/GenBank/DDBJ whole genome shotgun (WGS) entry which is preliminary data.</text>
</comment>
<evidence type="ECO:0000256" key="11">
    <source>
        <dbReference type="ARBA" id="ARBA00023033"/>
    </source>
</evidence>
<dbReference type="FunFam" id="1.10.630.10:FF:000238">
    <property type="entry name" value="Cytochrome P450 2A6"/>
    <property type="match status" value="1"/>
</dbReference>
<dbReference type="Pfam" id="PF00067">
    <property type="entry name" value="p450"/>
    <property type="match status" value="1"/>
</dbReference>
<dbReference type="GO" id="GO:0005789">
    <property type="term" value="C:endoplasmic reticulum membrane"/>
    <property type="evidence" value="ECO:0007669"/>
    <property type="project" value="UniProtKB-SubCell"/>
</dbReference>
<organism evidence="14 15">
    <name type="scientific">Elysia crispata</name>
    <name type="common">lettuce slug</name>
    <dbReference type="NCBI Taxonomy" id="231223"/>
    <lineage>
        <taxon>Eukaryota</taxon>
        <taxon>Metazoa</taxon>
        <taxon>Spiralia</taxon>
        <taxon>Lophotrochozoa</taxon>
        <taxon>Mollusca</taxon>
        <taxon>Gastropoda</taxon>
        <taxon>Heterobranchia</taxon>
        <taxon>Euthyneura</taxon>
        <taxon>Panpulmonata</taxon>
        <taxon>Sacoglossa</taxon>
        <taxon>Placobranchoidea</taxon>
        <taxon>Plakobranchidae</taxon>
        <taxon>Elysia</taxon>
    </lineage>
</organism>
<keyword evidence="8" id="KW-0492">Microsome</keyword>
<keyword evidence="12" id="KW-0472">Membrane</keyword>
<evidence type="ECO:0000313" key="15">
    <source>
        <dbReference type="Proteomes" id="UP001283361"/>
    </source>
</evidence>
<comment type="similarity">
    <text evidence="4">Belongs to the cytochrome P450 family.</text>
</comment>
<keyword evidence="11" id="KW-0503">Monooxygenase</keyword>
<dbReference type="InterPro" id="IPR001128">
    <property type="entry name" value="Cyt_P450"/>
</dbReference>
<keyword evidence="10 13" id="KW-0408">Iron</keyword>
<dbReference type="PANTHER" id="PTHR24300:SF375">
    <property type="entry name" value="CYTOCHROME P450 FAMILY"/>
    <property type="match status" value="1"/>
</dbReference>
<keyword evidence="9" id="KW-0560">Oxidoreductase</keyword>
<evidence type="ECO:0000256" key="2">
    <source>
        <dbReference type="ARBA" id="ARBA00004174"/>
    </source>
</evidence>
<dbReference type="SUPFAM" id="SSF48264">
    <property type="entry name" value="Cytochrome P450"/>
    <property type="match status" value="1"/>
</dbReference>
<sequence length="378" mass="43439">MREVLIKQADKTQDRPVDLSSDIVGEDNHGLMSSRGPNWKEQRSVTLAILREFGLGKNVLANKTEEEVQIFIEKLASFQGQAFDFRTLANSAVCNIICSIIIGERFDYDDKYFSRMMVNLNNFGAKLPHPLIFYAATYLRKLPGDLFGLKDWLACIDDLYENFIMFQVNRIKQDYNPNKEPQNFIHAYLKEMQKKKESSTPTYLDEPNLVSNVKSLFGAGTETTGTTIVWCVLFCLHHPDIQEKVFEEIKTHVGTSRAPDMSDIPKLRYLSAVVRETLRIRGVLPIMSRIVTESFQLQGYLIPQGSQLIFDMKSALHDRNVWGDPDKFHPERFLDADGHLLKPNEFIPFAIGRRVCPGESMALMELHLFLSSMFQRFR</sequence>
<dbReference type="Proteomes" id="UP001283361">
    <property type="component" value="Unassembled WGS sequence"/>
</dbReference>
<keyword evidence="5 13" id="KW-0349">Heme</keyword>
<dbReference type="GO" id="GO:0006082">
    <property type="term" value="P:organic acid metabolic process"/>
    <property type="evidence" value="ECO:0007669"/>
    <property type="project" value="TreeGrafter"/>
</dbReference>
<evidence type="ECO:0000256" key="5">
    <source>
        <dbReference type="ARBA" id="ARBA00022617"/>
    </source>
</evidence>
<dbReference type="GO" id="GO:0016712">
    <property type="term" value="F:oxidoreductase activity, acting on paired donors, with incorporation or reduction of molecular oxygen, reduced flavin or flavoprotein as one donor, and incorporation of one atom of oxygen"/>
    <property type="evidence" value="ECO:0007669"/>
    <property type="project" value="TreeGrafter"/>
</dbReference>
<evidence type="ECO:0000256" key="4">
    <source>
        <dbReference type="ARBA" id="ARBA00010617"/>
    </source>
</evidence>
<evidence type="ECO:0000313" key="14">
    <source>
        <dbReference type="EMBL" id="KAK3736445.1"/>
    </source>
</evidence>
<comment type="cofactor">
    <cofactor evidence="1 13">
        <name>heme</name>
        <dbReference type="ChEBI" id="CHEBI:30413"/>
    </cofactor>
</comment>
<dbReference type="PRINTS" id="PR00463">
    <property type="entry name" value="EP450I"/>
</dbReference>
<evidence type="ECO:0000256" key="6">
    <source>
        <dbReference type="ARBA" id="ARBA00022723"/>
    </source>
</evidence>
<feature type="binding site" description="axial binding residue" evidence="13">
    <location>
        <position position="356"/>
    </location>
    <ligand>
        <name>heme</name>
        <dbReference type="ChEBI" id="CHEBI:30413"/>
    </ligand>
    <ligandPart>
        <name>Fe</name>
        <dbReference type="ChEBI" id="CHEBI:18248"/>
    </ligandPart>
</feature>
<protein>
    <recommendedName>
        <fullName evidence="16">Cytochrome P450</fullName>
    </recommendedName>
</protein>
<reference evidence="14" key="1">
    <citation type="journal article" date="2023" name="G3 (Bethesda)">
        <title>A reference genome for the long-term kleptoplast-retaining sea slug Elysia crispata morphotype clarki.</title>
        <authorList>
            <person name="Eastman K.E."/>
            <person name="Pendleton A.L."/>
            <person name="Shaikh M.A."/>
            <person name="Suttiyut T."/>
            <person name="Ogas R."/>
            <person name="Tomko P."/>
            <person name="Gavelis G."/>
            <person name="Widhalm J.R."/>
            <person name="Wisecaver J.H."/>
        </authorList>
    </citation>
    <scope>NUCLEOTIDE SEQUENCE</scope>
    <source>
        <strain evidence="14">ECLA1</strain>
    </source>
</reference>
<dbReference type="GO" id="GO:0005506">
    <property type="term" value="F:iron ion binding"/>
    <property type="evidence" value="ECO:0007669"/>
    <property type="project" value="InterPro"/>
</dbReference>
<evidence type="ECO:0000256" key="9">
    <source>
        <dbReference type="ARBA" id="ARBA00023002"/>
    </source>
</evidence>
<evidence type="ECO:0000256" key="1">
    <source>
        <dbReference type="ARBA" id="ARBA00001971"/>
    </source>
</evidence>